<proteinExistence type="predicted"/>
<protein>
    <submittedName>
        <fullName evidence="2">Uncharacterized protein</fullName>
    </submittedName>
</protein>
<dbReference type="OrthoDB" id="6979936at2"/>
<reference evidence="2 3" key="1">
    <citation type="submission" date="2019-06" db="EMBL/GenBank/DDBJ databases">
        <title>Pseudomonas bimorpha sp. nov. isolated from bovine raw milk and skim milk concentrate.</title>
        <authorList>
            <person name="Hofmann K."/>
            <person name="Huptas C."/>
            <person name="Doll E."/>
            <person name="Scherer S."/>
            <person name="Wenning M."/>
        </authorList>
    </citation>
    <scope>NUCLEOTIDE SEQUENCE [LARGE SCALE GENOMIC DNA]</scope>
    <source>
        <strain evidence="2 3">DSM 13124</strain>
    </source>
</reference>
<name>A0A9X9BW98_PSEMA</name>
<accession>A0A9X9BW98</accession>
<feature type="transmembrane region" description="Helical" evidence="1">
    <location>
        <begin position="61"/>
        <end position="82"/>
    </location>
</feature>
<evidence type="ECO:0000313" key="3">
    <source>
        <dbReference type="Proteomes" id="UP000316123"/>
    </source>
</evidence>
<evidence type="ECO:0000313" key="2">
    <source>
        <dbReference type="EMBL" id="TWR62161.1"/>
    </source>
</evidence>
<organism evidence="2 3">
    <name type="scientific">Pseudomonas marginalis</name>
    <name type="common">Pseudomonas panacis</name>
    <dbReference type="NCBI Taxonomy" id="298"/>
    <lineage>
        <taxon>Bacteria</taxon>
        <taxon>Pseudomonadati</taxon>
        <taxon>Pseudomonadota</taxon>
        <taxon>Gammaproteobacteria</taxon>
        <taxon>Pseudomonadales</taxon>
        <taxon>Pseudomonadaceae</taxon>
        <taxon>Pseudomonas</taxon>
    </lineage>
</organism>
<feature type="transmembrane region" description="Helical" evidence="1">
    <location>
        <begin position="6"/>
        <end position="26"/>
    </location>
</feature>
<keyword evidence="1" id="KW-0812">Transmembrane</keyword>
<dbReference type="EMBL" id="VFEQ01000002">
    <property type="protein sequence ID" value="TWR62161.1"/>
    <property type="molecule type" value="Genomic_DNA"/>
</dbReference>
<feature type="transmembrane region" description="Helical" evidence="1">
    <location>
        <begin position="94"/>
        <end position="117"/>
    </location>
</feature>
<dbReference type="Proteomes" id="UP000316123">
    <property type="component" value="Unassembled WGS sequence"/>
</dbReference>
<keyword evidence="1" id="KW-0472">Membrane</keyword>
<comment type="caution">
    <text evidence="2">The sequence shown here is derived from an EMBL/GenBank/DDBJ whole genome shotgun (WGS) entry which is preliminary data.</text>
</comment>
<evidence type="ECO:0000256" key="1">
    <source>
        <dbReference type="SAM" id="Phobius"/>
    </source>
</evidence>
<gene>
    <name evidence="2" type="ORF">FIV41_04480</name>
</gene>
<dbReference type="AlphaFoldDB" id="A0A9X9BW98"/>
<keyword evidence="1" id="KW-1133">Transmembrane helix</keyword>
<sequence>MMSESIGIWSGVLMLLSFPLNFYVIYTKLEEAEDYLKFSSFIVTFKYRFGVGPFGGKLKRFFVIALVILIPIFFQWRHLVLVEDVKRIPRRLKLWIVVPYLLTMSSFVGMALSWLLIG</sequence>